<name>A0ABY5VZS6_9ACTN</name>
<evidence type="ECO:0000256" key="1">
    <source>
        <dbReference type="SAM" id="Coils"/>
    </source>
</evidence>
<sequence>MRPGLVLAWVGGAHPPLLRESPNDAMRYSSMGAVLVGTAGMAALSATFALTTAVRLPVGPAAVVGVLWGLLILSLDRMLVISMSRQNGFWRGLGAALPRLGLALLIGTVISVPLVLRIFEPEINAELKVMHAEQGVENQKKLDAQFADIAGKQRRVDELQRIAGGAVVPEVSSDPDVKAAQKEVDDAQKAYDTAAGNAQCELNGTCGTGSKGDGPAYQAAKAVADQAQERLNQANAKLKQVTDATTTRLGNSAASQQKAAQDELATAAPDLERRKADQIAAQRALDNAENESEGLLARLEALEQLSNGHPTMWTAHLALMALFACIELLPVLAKLLSKNTSSKYDDLVEQREQHALDADLRRLADQDKIDALAADARLQLETDRLEHQVARGKRANQLLAETQEELARKAIDTWAQIAEQRTDEELDRWYRQHSRGTARTVHVPAQPAVQPAVQQATQPTAQMPVNGHHLHNPAAPTAGS</sequence>
<keyword evidence="2" id="KW-0812">Transmembrane</keyword>
<keyword evidence="2" id="KW-0472">Membrane</keyword>
<accession>A0ABY5VZS6</accession>
<keyword evidence="2" id="KW-1133">Transmembrane helix</keyword>
<organism evidence="3 4">
    <name type="scientific">Dactylosporangium fulvum</name>
    <dbReference type="NCBI Taxonomy" id="53359"/>
    <lineage>
        <taxon>Bacteria</taxon>
        <taxon>Bacillati</taxon>
        <taxon>Actinomycetota</taxon>
        <taxon>Actinomycetes</taxon>
        <taxon>Micromonosporales</taxon>
        <taxon>Micromonosporaceae</taxon>
        <taxon>Dactylosporangium</taxon>
    </lineage>
</organism>
<evidence type="ECO:0000313" key="3">
    <source>
        <dbReference type="EMBL" id="UWP83222.1"/>
    </source>
</evidence>
<keyword evidence="4" id="KW-1185">Reference proteome</keyword>
<reference evidence="3" key="2">
    <citation type="submission" date="2022-09" db="EMBL/GenBank/DDBJ databases">
        <title>Biosynthetic gene clusters of Dactylosporangioum fulvum.</title>
        <authorList>
            <person name="Caradec T."/>
        </authorList>
    </citation>
    <scope>NUCLEOTIDE SEQUENCE</scope>
    <source>
        <strain evidence="3">NRRL B-16292</strain>
    </source>
</reference>
<evidence type="ECO:0000256" key="2">
    <source>
        <dbReference type="SAM" id="Phobius"/>
    </source>
</evidence>
<dbReference type="RefSeq" id="WP_259861002.1">
    <property type="nucleotide sequence ID" value="NZ_BAAAST010000116.1"/>
</dbReference>
<dbReference type="InterPro" id="IPR025519">
    <property type="entry name" value="DUF4407"/>
</dbReference>
<dbReference type="Proteomes" id="UP001059617">
    <property type="component" value="Chromosome"/>
</dbReference>
<reference evidence="3" key="1">
    <citation type="submission" date="2021-04" db="EMBL/GenBank/DDBJ databases">
        <authorList>
            <person name="Hartkoorn R.C."/>
            <person name="Beaudoing E."/>
            <person name="Hot D."/>
        </authorList>
    </citation>
    <scope>NUCLEOTIDE SEQUENCE</scope>
    <source>
        <strain evidence="3">NRRL B-16292</strain>
    </source>
</reference>
<proteinExistence type="predicted"/>
<dbReference type="Pfam" id="PF14362">
    <property type="entry name" value="DUF4407"/>
    <property type="match status" value="1"/>
</dbReference>
<protein>
    <submittedName>
        <fullName evidence="3">DUF4407 domain-containing protein</fullName>
    </submittedName>
</protein>
<evidence type="ECO:0000313" key="4">
    <source>
        <dbReference type="Proteomes" id="UP001059617"/>
    </source>
</evidence>
<feature type="coiled-coil region" evidence="1">
    <location>
        <begin position="177"/>
        <end position="244"/>
    </location>
</feature>
<dbReference type="EMBL" id="CP073720">
    <property type="protein sequence ID" value="UWP83222.1"/>
    <property type="molecule type" value="Genomic_DNA"/>
</dbReference>
<feature type="coiled-coil region" evidence="1">
    <location>
        <begin position="271"/>
        <end position="305"/>
    </location>
</feature>
<feature type="transmembrane region" description="Helical" evidence="2">
    <location>
        <begin position="96"/>
        <end position="119"/>
    </location>
</feature>
<feature type="transmembrane region" description="Helical" evidence="2">
    <location>
        <begin position="28"/>
        <end position="50"/>
    </location>
</feature>
<feature type="transmembrane region" description="Helical" evidence="2">
    <location>
        <begin position="56"/>
        <end position="75"/>
    </location>
</feature>
<keyword evidence="1" id="KW-0175">Coiled coil</keyword>
<gene>
    <name evidence="3" type="ORF">Dfulv_02630</name>
</gene>